<keyword evidence="2" id="KW-0131">Cell cycle</keyword>
<organism evidence="5 6">
    <name type="scientific">Fraxinus pennsylvanica</name>
    <dbReference type="NCBI Taxonomy" id="56036"/>
    <lineage>
        <taxon>Eukaryota</taxon>
        <taxon>Viridiplantae</taxon>
        <taxon>Streptophyta</taxon>
        <taxon>Embryophyta</taxon>
        <taxon>Tracheophyta</taxon>
        <taxon>Spermatophyta</taxon>
        <taxon>Magnoliopsida</taxon>
        <taxon>eudicotyledons</taxon>
        <taxon>Gunneridae</taxon>
        <taxon>Pentapetalae</taxon>
        <taxon>asterids</taxon>
        <taxon>lamiids</taxon>
        <taxon>Lamiales</taxon>
        <taxon>Oleaceae</taxon>
        <taxon>Oleeae</taxon>
        <taxon>Fraxinus</taxon>
    </lineage>
</organism>
<dbReference type="PANTHER" id="PTHR10177">
    <property type="entry name" value="CYCLINS"/>
    <property type="match status" value="1"/>
</dbReference>
<dbReference type="Proteomes" id="UP000834106">
    <property type="component" value="Chromosome 4"/>
</dbReference>
<evidence type="ECO:0000313" key="6">
    <source>
        <dbReference type="Proteomes" id="UP000834106"/>
    </source>
</evidence>
<dbReference type="EMBL" id="OU503039">
    <property type="protein sequence ID" value="CAI9760463.1"/>
    <property type="molecule type" value="Genomic_DNA"/>
</dbReference>
<sequence length="298" mass="34605">MDSQEKEEEKSLPYDIYYNLIPEDSKDIFNEFFNVENEFMPPPFYAKIHLFRSFRRYAITFMEQEVIPGSPKRNTNLFLTCCLSIASKMRNDKFKIAQLLDMRNPLFRYKMKEVSRMELAICCRLKWEMRSITPIFYVDYFINRFHRLSPTHPVIPRRSVHQIIIKSQALMKLTKYRPSTVAALAILVASSRLYPANFVEFKCLILSYPPNSTNSMGILDEALKYIKKIKLDPSEEASSSSAGPSGVKKSTVDKIPRDQDGPMDIKLDWTGLTWGELDEGFDPNSIVRAYACYFSLFS</sequence>
<evidence type="ECO:0000256" key="1">
    <source>
        <dbReference type="ARBA" id="ARBA00022618"/>
    </source>
</evidence>
<dbReference type="InterPro" id="IPR006671">
    <property type="entry name" value="Cyclin_N"/>
</dbReference>
<dbReference type="InterPro" id="IPR039361">
    <property type="entry name" value="Cyclin"/>
</dbReference>
<keyword evidence="1" id="KW-0132">Cell division</keyword>
<feature type="region of interest" description="Disordered" evidence="3">
    <location>
        <begin position="235"/>
        <end position="262"/>
    </location>
</feature>
<feature type="compositionally biased region" description="Low complexity" evidence="3">
    <location>
        <begin position="236"/>
        <end position="246"/>
    </location>
</feature>
<accession>A0AAD1YZU2</accession>
<dbReference type="Pfam" id="PF00134">
    <property type="entry name" value="Cyclin_N"/>
    <property type="match status" value="1"/>
</dbReference>
<gene>
    <name evidence="5" type="ORF">FPE_LOCUS7893</name>
</gene>
<evidence type="ECO:0000256" key="2">
    <source>
        <dbReference type="ARBA" id="ARBA00023306"/>
    </source>
</evidence>
<dbReference type="AlphaFoldDB" id="A0AAD1YZU2"/>
<proteinExistence type="predicted"/>
<protein>
    <recommendedName>
        <fullName evidence="4">Cyclin N-terminal domain-containing protein</fullName>
    </recommendedName>
</protein>
<evidence type="ECO:0000313" key="5">
    <source>
        <dbReference type="EMBL" id="CAI9760463.1"/>
    </source>
</evidence>
<feature type="domain" description="Cyclin N-terminal" evidence="4">
    <location>
        <begin position="71"/>
        <end position="130"/>
    </location>
</feature>
<dbReference type="InterPro" id="IPR036915">
    <property type="entry name" value="Cyclin-like_sf"/>
</dbReference>
<feature type="compositionally biased region" description="Basic and acidic residues" evidence="3">
    <location>
        <begin position="250"/>
        <end position="262"/>
    </location>
</feature>
<dbReference type="Gene3D" id="1.10.472.10">
    <property type="entry name" value="Cyclin-like"/>
    <property type="match status" value="1"/>
</dbReference>
<evidence type="ECO:0000256" key="3">
    <source>
        <dbReference type="SAM" id="MobiDB-lite"/>
    </source>
</evidence>
<reference evidence="5" key="1">
    <citation type="submission" date="2023-05" db="EMBL/GenBank/DDBJ databases">
        <authorList>
            <person name="Huff M."/>
        </authorList>
    </citation>
    <scope>NUCLEOTIDE SEQUENCE</scope>
</reference>
<keyword evidence="6" id="KW-1185">Reference proteome</keyword>
<dbReference type="GO" id="GO:0051301">
    <property type="term" value="P:cell division"/>
    <property type="evidence" value="ECO:0007669"/>
    <property type="project" value="UniProtKB-KW"/>
</dbReference>
<dbReference type="SUPFAM" id="SSF47954">
    <property type="entry name" value="Cyclin-like"/>
    <property type="match status" value="1"/>
</dbReference>
<name>A0AAD1YZU2_9LAMI</name>
<evidence type="ECO:0000259" key="4">
    <source>
        <dbReference type="Pfam" id="PF00134"/>
    </source>
</evidence>